<comment type="caution">
    <text evidence="3">The sequence shown here is derived from an EMBL/GenBank/DDBJ whole genome shotgun (WGS) entry which is preliminary data.</text>
</comment>
<name>A0A1Q9F2Q8_SYMMI</name>
<feature type="coiled-coil region" evidence="1">
    <location>
        <begin position="250"/>
        <end position="584"/>
    </location>
</feature>
<proteinExistence type="predicted"/>
<gene>
    <name evidence="3" type="ORF">AK812_SmicGene1926</name>
</gene>
<evidence type="ECO:0000256" key="1">
    <source>
        <dbReference type="SAM" id="Coils"/>
    </source>
</evidence>
<evidence type="ECO:0000313" key="3">
    <source>
        <dbReference type="EMBL" id="OLQ13937.1"/>
    </source>
</evidence>
<keyword evidence="1" id="KW-0175">Coiled coil</keyword>
<dbReference type="AlphaFoldDB" id="A0A1Q9F2Q8"/>
<keyword evidence="4" id="KW-1185">Reference proteome</keyword>
<feature type="compositionally biased region" description="Basic and acidic residues" evidence="2">
    <location>
        <begin position="180"/>
        <end position="189"/>
    </location>
</feature>
<sequence length="841" mass="96011">MYPRSPAVRQVSAVSPDRRMDPVQTQSWQPWLKQAARSHSYKGPMMEAMKAAAVPMRPQSPPPRMTYTNALCAEIRPDPRTGALSPIHQRNSGPPQVQIPVTQVPAQVPTQNVNYFEKQIPQQQPPVAFDEAMTARPGMGRRLEWQVDSMPLQGAGSMSAVDGGSQPTSCHLPLMSPMRYRRESRESGKPMEPTGTPQAQVKRGNSEGSLPSSARREKAPDFDLEKKIVEEVNRVLESRLAAKEDTDCLKKELEKAMDDREIEAQQVQHLTERLIEMEQRLEREADARRKVQAKLDQGVLIESELHQKDMKISELERKLKAKADEARNLKVRQDRLEKQVDDTRALRDKSVRDRDCWLHERETLVQDKLQEKRDLEEKVFAAQTRSKNLEHRCQELEETLKQERNNEQLLHAQKDLEQRESLLNSRNQELQARLLEAERNTEELQRLRLELQVNKQQLDEKEADLTQQKNEWKLRAQEREQKYRNWESQRQEVEQQNERTAKELQSMVQQSQEKVMEEVRKRTALEKDLRQLNEEKLRINEERAKLNQEKGQLGEQQAKLHEEKAKLQEHIEQQKLEIGNLQKQVAMEHTEVVTPSELKRRALAQDSDLSKRNAEMMHDVAAFELEMKWLASCNSVLRQHVPTELEATVKAAIENLNGSDWQPPSEEADDVFNVDLGRRAKLSGEIPLLRKSGDTKRPVSPDVFEIGDEAPLFEPLAEDLPTPALHISAGRYLVRSNESLDPAGPLAWLCGLEEVEEYGRLVITTAVLLKLVMVLLIVLHLGASAALQSNEVCAYPDEDLSGNGSTARNIAAGLNVFATLVACMSPTQRQRFSAALHLAMA</sequence>
<dbReference type="OrthoDB" id="421580at2759"/>
<dbReference type="Proteomes" id="UP000186817">
    <property type="component" value="Unassembled WGS sequence"/>
</dbReference>
<accession>A0A1Q9F2Q8</accession>
<reference evidence="3 4" key="1">
    <citation type="submission" date="2016-02" db="EMBL/GenBank/DDBJ databases">
        <title>Genome analysis of coral dinoflagellate symbionts highlights evolutionary adaptations to a symbiotic lifestyle.</title>
        <authorList>
            <person name="Aranda M."/>
            <person name="Li Y."/>
            <person name="Liew Y.J."/>
            <person name="Baumgarten S."/>
            <person name="Simakov O."/>
            <person name="Wilson M."/>
            <person name="Piel J."/>
            <person name="Ashoor H."/>
            <person name="Bougouffa S."/>
            <person name="Bajic V.B."/>
            <person name="Ryu T."/>
            <person name="Ravasi T."/>
            <person name="Bayer T."/>
            <person name="Micklem G."/>
            <person name="Kim H."/>
            <person name="Bhak J."/>
            <person name="Lajeunesse T.C."/>
            <person name="Voolstra C.R."/>
        </authorList>
    </citation>
    <scope>NUCLEOTIDE SEQUENCE [LARGE SCALE GENOMIC DNA]</scope>
    <source>
        <strain evidence="3 4">CCMP2467</strain>
    </source>
</reference>
<feature type="region of interest" description="Disordered" evidence="2">
    <location>
        <begin position="154"/>
        <end position="222"/>
    </location>
</feature>
<evidence type="ECO:0000256" key="2">
    <source>
        <dbReference type="SAM" id="MobiDB-lite"/>
    </source>
</evidence>
<organism evidence="3 4">
    <name type="scientific">Symbiodinium microadriaticum</name>
    <name type="common">Dinoflagellate</name>
    <name type="synonym">Zooxanthella microadriatica</name>
    <dbReference type="NCBI Taxonomy" id="2951"/>
    <lineage>
        <taxon>Eukaryota</taxon>
        <taxon>Sar</taxon>
        <taxon>Alveolata</taxon>
        <taxon>Dinophyceae</taxon>
        <taxon>Suessiales</taxon>
        <taxon>Symbiodiniaceae</taxon>
        <taxon>Symbiodinium</taxon>
    </lineage>
</organism>
<dbReference type="EMBL" id="LSRX01000021">
    <property type="protein sequence ID" value="OLQ13937.1"/>
    <property type="molecule type" value="Genomic_DNA"/>
</dbReference>
<evidence type="ECO:0000313" key="4">
    <source>
        <dbReference type="Proteomes" id="UP000186817"/>
    </source>
</evidence>
<protein>
    <submittedName>
        <fullName evidence="3">Uncharacterized protein</fullName>
    </submittedName>
</protein>
<feature type="region of interest" description="Disordered" evidence="2">
    <location>
        <begin position="1"/>
        <end position="28"/>
    </location>
</feature>